<dbReference type="STRING" id="407821.A0A087TUT2"/>
<evidence type="ECO:0000313" key="8">
    <source>
        <dbReference type="Proteomes" id="UP000054359"/>
    </source>
</evidence>
<evidence type="ECO:0000256" key="5">
    <source>
        <dbReference type="SAM" id="MobiDB-lite"/>
    </source>
</evidence>
<reference evidence="7 8" key="1">
    <citation type="submission" date="2013-11" db="EMBL/GenBank/DDBJ databases">
        <title>Genome sequencing of Stegodyphus mimosarum.</title>
        <authorList>
            <person name="Bechsgaard J."/>
        </authorList>
    </citation>
    <scope>NUCLEOTIDE SEQUENCE [LARGE SCALE GENOMIC DNA]</scope>
</reference>
<comment type="similarity">
    <text evidence="2">Belongs to the FIP1 family.</text>
</comment>
<evidence type="ECO:0000256" key="3">
    <source>
        <dbReference type="ARBA" id="ARBA00022664"/>
    </source>
</evidence>
<gene>
    <name evidence="7" type="ORF">X975_17296</name>
</gene>
<comment type="subcellular location">
    <subcellularLocation>
        <location evidence="1">Nucleus</location>
    </subcellularLocation>
</comment>
<dbReference type="GO" id="GO:0005847">
    <property type="term" value="C:mRNA cleavage and polyadenylation specificity factor complex"/>
    <property type="evidence" value="ECO:0007669"/>
    <property type="project" value="TreeGrafter"/>
</dbReference>
<dbReference type="Proteomes" id="UP000054359">
    <property type="component" value="Unassembled WGS sequence"/>
</dbReference>
<sequence>MAADIAVDDDDAWLYGENNAEEQRKEEINAIFDRASEEVVVPGEENIITTNGDIKHGGIEDEVSINNQDATKVQENEEEKDSDEEEDSDDDDVQITIGDIKPASTTYPYGGTPVNLNIKRGGAFTSGSAVSGVSKTKGIDLETVGIINGVSMYEFNLDTIEDKPWRKPGADITDYFNYGFNEDTWKAYCEKQRKLRVDNNVTPKPVQIIPGKDQQIPIATVNENSKYSGMGAVVKKAGPPPGRRMSGSIDVICGANSSRRSGNSKENVIQV</sequence>
<dbReference type="InterPro" id="IPR051187">
    <property type="entry name" value="Pre-mRNA_3'-end_processing_reg"/>
</dbReference>
<dbReference type="OrthoDB" id="1917198at2759"/>
<feature type="region of interest" description="Disordered" evidence="5">
    <location>
        <begin position="49"/>
        <end position="92"/>
    </location>
</feature>
<evidence type="ECO:0000256" key="4">
    <source>
        <dbReference type="ARBA" id="ARBA00023242"/>
    </source>
</evidence>
<evidence type="ECO:0000313" key="7">
    <source>
        <dbReference type="EMBL" id="KFM68871.1"/>
    </source>
</evidence>
<feature type="compositionally biased region" description="Acidic residues" evidence="5">
    <location>
        <begin position="76"/>
        <end position="92"/>
    </location>
</feature>
<dbReference type="EMBL" id="KK116824">
    <property type="protein sequence ID" value="KFM68871.1"/>
    <property type="molecule type" value="Genomic_DNA"/>
</dbReference>
<dbReference type="PANTHER" id="PTHR13484">
    <property type="entry name" value="FIP1-LIKE 1 PROTEIN"/>
    <property type="match status" value="1"/>
</dbReference>
<dbReference type="GO" id="GO:0006397">
    <property type="term" value="P:mRNA processing"/>
    <property type="evidence" value="ECO:0007669"/>
    <property type="project" value="UniProtKB-KW"/>
</dbReference>
<dbReference type="PANTHER" id="PTHR13484:SF0">
    <property type="entry name" value="PRE-MRNA 3'-END-PROCESSING FACTOR FIP1"/>
    <property type="match status" value="1"/>
</dbReference>
<feature type="non-terminal residue" evidence="7">
    <location>
        <position position="271"/>
    </location>
</feature>
<evidence type="ECO:0000256" key="1">
    <source>
        <dbReference type="ARBA" id="ARBA00004123"/>
    </source>
</evidence>
<organism evidence="7 8">
    <name type="scientific">Stegodyphus mimosarum</name>
    <name type="common">African social velvet spider</name>
    <dbReference type="NCBI Taxonomy" id="407821"/>
    <lineage>
        <taxon>Eukaryota</taxon>
        <taxon>Metazoa</taxon>
        <taxon>Ecdysozoa</taxon>
        <taxon>Arthropoda</taxon>
        <taxon>Chelicerata</taxon>
        <taxon>Arachnida</taxon>
        <taxon>Araneae</taxon>
        <taxon>Araneomorphae</taxon>
        <taxon>Entelegynae</taxon>
        <taxon>Eresoidea</taxon>
        <taxon>Eresidae</taxon>
        <taxon>Stegodyphus</taxon>
    </lineage>
</organism>
<dbReference type="AlphaFoldDB" id="A0A087TUT2"/>
<name>A0A087TUT2_STEMI</name>
<dbReference type="Pfam" id="PF05182">
    <property type="entry name" value="Fip1"/>
    <property type="match status" value="1"/>
</dbReference>
<proteinExistence type="inferred from homology"/>
<dbReference type="InterPro" id="IPR007854">
    <property type="entry name" value="Fip1_dom"/>
</dbReference>
<keyword evidence="8" id="KW-1185">Reference proteome</keyword>
<protein>
    <submittedName>
        <fullName evidence="7">Pre-mRNA 3'-end-processing factor FIP1</fullName>
    </submittedName>
</protein>
<keyword evidence="4" id="KW-0539">Nucleus</keyword>
<feature type="compositionally biased region" description="Polar residues" evidence="5">
    <location>
        <begin position="64"/>
        <end position="73"/>
    </location>
</feature>
<keyword evidence="3" id="KW-0507">mRNA processing</keyword>
<dbReference type="OMA" id="EESWTAY"/>
<feature type="domain" description="Pre-mRNA polyadenylation factor Fip1" evidence="6">
    <location>
        <begin position="154"/>
        <end position="196"/>
    </location>
</feature>
<evidence type="ECO:0000259" key="6">
    <source>
        <dbReference type="Pfam" id="PF05182"/>
    </source>
</evidence>
<accession>A0A087TUT2</accession>
<evidence type="ECO:0000256" key="2">
    <source>
        <dbReference type="ARBA" id="ARBA00007459"/>
    </source>
</evidence>